<dbReference type="WBParaSite" id="Hba_03311">
    <property type="protein sequence ID" value="Hba_03311"/>
    <property type="gene ID" value="Hba_03311"/>
</dbReference>
<reference evidence="2" key="1">
    <citation type="submission" date="2016-11" db="UniProtKB">
        <authorList>
            <consortium name="WormBaseParasite"/>
        </authorList>
    </citation>
    <scope>IDENTIFICATION</scope>
</reference>
<evidence type="ECO:0000313" key="2">
    <source>
        <dbReference type="WBParaSite" id="Hba_03311"/>
    </source>
</evidence>
<organism evidence="1 2">
    <name type="scientific">Heterorhabditis bacteriophora</name>
    <name type="common">Entomopathogenic nematode worm</name>
    <dbReference type="NCBI Taxonomy" id="37862"/>
    <lineage>
        <taxon>Eukaryota</taxon>
        <taxon>Metazoa</taxon>
        <taxon>Ecdysozoa</taxon>
        <taxon>Nematoda</taxon>
        <taxon>Chromadorea</taxon>
        <taxon>Rhabditida</taxon>
        <taxon>Rhabditina</taxon>
        <taxon>Rhabditomorpha</taxon>
        <taxon>Strongyloidea</taxon>
        <taxon>Heterorhabditidae</taxon>
        <taxon>Heterorhabditis</taxon>
    </lineage>
</organism>
<evidence type="ECO:0000313" key="1">
    <source>
        <dbReference type="Proteomes" id="UP000095283"/>
    </source>
</evidence>
<keyword evidence="1" id="KW-1185">Reference proteome</keyword>
<dbReference type="AlphaFoldDB" id="A0A1I7WED6"/>
<accession>A0A1I7WED6</accession>
<protein>
    <submittedName>
        <fullName evidence="2">Uncharacterized protein</fullName>
    </submittedName>
</protein>
<proteinExistence type="predicted"/>
<name>A0A1I7WED6_HETBA</name>
<sequence length="57" mass="6460">MSCFVRNTGRIFQFPKQHLISRHSANRSIESTFSCSFHILGVTIHITGNPDRTKTPS</sequence>
<dbReference type="Proteomes" id="UP000095283">
    <property type="component" value="Unplaced"/>
</dbReference>